<comment type="caution">
    <text evidence="2">The sequence shown here is derived from an EMBL/GenBank/DDBJ whole genome shotgun (WGS) entry which is preliminary data.</text>
</comment>
<dbReference type="AlphaFoldDB" id="A0A5V7N3W2"/>
<feature type="domain" description="Abortive phage infection protein C-terminal" evidence="1">
    <location>
        <begin position="268"/>
        <end position="551"/>
    </location>
</feature>
<reference evidence="2" key="1">
    <citation type="submission" date="2018-06" db="EMBL/GenBank/DDBJ databases">
        <authorList>
            <person name="Ashton P.M."/>
            <person name="Dallman T."/>
            <person name="Nair S."/>
            <person name="De Pinna E."/>
            <person name="Peters T."/>
            <person name="Grant K."/>
        </authorList>
    </citation>
    <scope>NUCLEOTIDE SEQUENCE</scope>
    <source>
        <strain evidence="2">458084</strain>
    </source>
</reference>
<sequence length="589" mass="66220">MSFVNELSIEDNAAPPSATAQITAQRIGNLLRNRYQDFIHKRECQLQQSDYNVKMASRSLAAFAIFHLAGVDDQEAGACVCDSSSDGGIDAICVNHNEKIVVVVQSKFNQAGNGTWSNSDFLSFKNACDKLQSEEYERFDEILREKQSDISMALSSFDYKFLFVMMHTGKKGAAENILSDMKQWQRELNLASLIADNTPNDDLPFQVHLVSAEDIQQWLAAGTRSSVDLDDVEIEKYGQIDEPHQAFYGLVSGDQIADWWKIYGTRLFTKNIRNLLGKTEVNDAIKETASQNPELFWYYNNGITLLVNSVEPHRRNASRGFERGCFRFTDVSVINGAQTVSSLGMMAGSVGENLSNIKISARFIKLSGNEDIANSITKANNFQNRVLGRDFASQRPEQHRLSKEIAIEGYQYQLLRSGPNDISGDASIIDLDEALNGLACLTKNPTILATLKSQRGKFYDNFDGSLYRTVFNPNLSGIKLINAVIHNRVIEKLMSDILSQTDRHTSNKKRLIITHANRVFSSIILNKIENISEAREILSPNEFSLKRELVRIIQSTESYIEIYHSSAYPARFFANAGKISELFIHLDRT</sequence>
<proteinExistence type="predicted"/>
<organism evidence="2">
    <name type="scientific">Salmonella enterica subsp. enterica serovar Ouagadougou</name>
    <dbReference type="NCBI Taxonomy" id="2564899"/>
    <lineage>
        <taxon>Bacteria</taxon>
        <taxon>Pseudomonadati</taxon>
        <taxon>Pseudomonadota</taxon>
        <taxon>Gammaproteobacteria</taxon>
        <taxon>Enterobacterales</taxon>
        <taxon>Enterobacteriaceae</taxon>
        <taxon>Salmonella</taxon>
    </lineage>
</organism>
<evidence type="ECO:0000313" key="2">
    <source>
        <dbReference type="EMBL" id="EBV0637925.1"/>
    </source>
</evidence>
<dbReference type="Pfam" id="PF10592">
    <property type="entry name" value="AIPR"/>
    <property type="match status" value="1"/>
</dbReference>
<protein>
    <recommendedName>
        <fullName evidence="1">Abortive phage infection protein C-terminal domain-containing protein</fullName>
    </recommendedName>
</protein>
<evidence type="ECO:0000259" key="1">
    <source>
        <dbReference type="Pfam" id="PF10592"/>
    </source>
</evidence>
<dbReference type="InterPro" id="IPR018891">
    <property type="entry name" value="AIPR_C"/>
</dbReference>
<name>A0A5V7N3W2_SALET</name>
<gene>
    <name evidence="2" type="ORF">DNM41_23955</name>
</gene>
<dbReference type="EMBL" id="AAHEBA010000043">
    <property type="protein sequence ID" value="EBV0637925.1"/>
    <property type="molecule type" value="Genomic_DNA"/>
</dbReference>
<accession>A0A5V7N3W2</accession>